<dbReference type="InterPro" id="IPR027038">
    <property type="entry name" value="RanGap"/>
</dbReference>
<dbReference type="SUPFAM" id="SSF47473">
    <property type="entry name" value="EF-hand"/>
    <property type="match status" value="1"/>
</dbReference>
<keyword evidence="6" id="KW-1185">Reference proteome</keyword>
<dbReference type="GO" id="GO:0006913">
    <property type="term" value="P:nucleocytoplasmic transport"/>
    <property type="evidence" value="ECO:0007669"/>
    <property type="project" value="TreeGrafter"/>
</dbReference>
<dbReference type="SUPFAM" id="SSF52047">
    <property type="entry name" value="RNI-like"/>
    <property type="match status" value="1"/>
</dbReference>
<protein>
    <recommendedName>
        <fullName evidence="4">Protein kinase domain-containing protein</fullName>
    </recommendedName>
</protein>
<dbReference type="Gene3D" id="1.10.238.10">
    <property type="entry name" value="EF-hand"/>
    <property type="match status" value="1"/>
</dbReference>
<dbReference type="Gene3D" id="1.10.510.10">
    <property type="entry name" value="Transferase(Phosphotransferase) domain 1"/>
    <property type="match status" value="1"/>
</dbReference>
<dbReference type="PANTHER" id="PTHR24113:SF12">
    <property type="entry name" value="RAN GTPASE-ACTIVATING PROTEIN 1"/>
    <property type="match status" value="1"/>
</dbReference>
<dbReference type="GO" id="GO:0005829">
    <property type="term" value="C:cytosol"/>
    <property type="evidence" value="ECO:0007669"/>
    <property type="project" value="TreeGrafter"/>
</dbReference>
<evidence type="ECO:0000256" key="3">
    <source>
        <dbReference type="ARBA" id="ARBA00022737"/>
    </source>
</evidence>
<dbReference type="GO" id="GO:0005096">
    <property type="term" value="F:GTPase activator activity"/>
    <property type="evidence" value="ECO:0007669"/>
    <property type="project" value="UniProtKB-KW"/>
</dbReference>
<dbReference type="OrthoDB" id="120976at2759"/>
<evidence type="ECO:0000259" key="4">
    <source>
        <dbReference type="PROSITE" id="PS50011"/>
    </source>
</evidence>
<dbReference type="InterPro" id="IPR001611">
    <property type="entry name" value="Leu-rich_rpt"/>
</dbReference>
<dbReference type="Proteomes" id="UP000187209">
    <property type="component" value="Unassembled WGS sequence"/>
</dbReference>
<dbReference type="SMART" id="SM00368">
    <property type="entry name" value="LRR_RI"/>
    <property type="match status" value="4"/>
</dbReference>
<dbReference type="InterPro" id="IPR011009">
    <property type="entry name" value="Kinase-like_dom_sf"/>
</dbReference>
<comment type="caution">
    <text evidence="5">The sequence shown here is derived from an EMBL/GenBank/DDBJ whole genome shotgun (WGS) entry which is preliminary data.</text>
</comment>
<dbReference type="GO" id="GO:0005634">
    <property type="term" value="C:nucleus"/>
    <property type="evidence" value="ECO:0007669"/>
    <property type="project" value="TreeGrafter"/>
</dbReference>
<organism evidence="5 6">
    <name type="scientific">Stentor coeruleus</name>
    <dbReference type="NCBI Taxonomy" id="5963"/>
    <lineage>
        <taxon>Eukaryota</taxon>
        <taxon>Sar</taxon>
        <taxon>Alveolata</taxon>
        <taxon>Ciliophora</taxon>
        <taxon>Postciliodesmatophora</taxon>
        <taxon>Heterotrichea</taxon>
        <taxon>Heterotrichida</taxon>
        <taxon>Stentoridae</taxon>
        <taxon>Stentor</taxon>
    </lineage>
</organism>
<dbReference type="Pfam" id="PF13516">
    <property type="entry name" value="LRR_6"/>
    <property type="match status" value="2"/>
</dbReference>
<dbReference type="GO" id="GO:0004672">
    <property type="term" value="F:protein kinase activity"/>
    <property type="evidence" value="ECO:0007669"/>
    <property type="project" value="InterPro"/>
</dbReference>
<proteinExistence type="predicted"/>
<accession>A0A1R2C7X9</accession>
<reference evidence="5 6" key="1">
    <citation type="submission" date="2016-11" db="EMBL/GenBank/DDBJ databases">
        <title>The macronuclear genome of Stentor coeruleus: a giant cell with tiny introns.</title>
        <authorList>
            <person name="Slabodnick M."/>
            <person name="Ruby J.G."/>
            <person name="Reiff S.B."/>
            <person name="Swart E.C."/>
            <person name="Gosai S."/>
            <person name="Prabakaran S."/>
            <person name="Witkowska E."/>
            <person name="Larue G.E."/>
            <person name="Fisher S."/>
            <person name="Freeman R.M."/>
            <person name="Gunawardena J."/>
            <person name="Chu W."/>
            <person name="Stover N.A."/>
            <person name="Gregory B.D."/>
            <person name="Nowacki M."/>
            <person name="Derisi J."/>
            <person name="Roy S.W."/>
            <person name="Marshall W.F."/>
            <person name="Sood P."/>
        </authorList>
    </citation>
    <scope>NUCLEOTIDE SEQUENCE [LARGE SCALE GENOMIC DNA]</scope>
    <source>
        <strain evidence="5">WM001</strain>
    </source>
</reference>
<sequence length="892" mass="102891">MGNCLEILYPAFKSDLMRKHNFSSDKVHTLCMRWKKLRNPEKMTPNEFQKAIIQNDEIKINYKKYYDSGEEIEAIDLLTNLVILSNGKLDERLKTLFHLYCFDEQSSMTPYEFVNCLNKSMEALCEIASIDPYKFNRSQIEVYVQEVSQGEPIDLDIFKAAVVKECYKFAEIFQESYRYLRTVSTIIVENPFPVISYLQKGNLFLGKYEIINFPDVIKDISSIYKQKYKHALLSVKPMLHNTGINTFELIYVTGIQGDKNFRQNYFREIVLKNKINSEAITEFGELPGGLLYKRISTIEIAQMTLKEYFSGFRLEKLHSNWYKPCMSEKDVIKLGLNLFQELEKLHKIGVIHSNINPTSVYLIEGNIEKLAFLDLELAIWDPIEILGSESPYFQQLPEDKYDTTFRDEDFLSPEHKELAEEYRKTSKIPKQNIAQEGDIYSIGALLYMALTGEAPKDFSLRTANHPDHTSPRELLVHWDCPTELQKLVISNGMCSFLLKILAFSPTIRFRNIEEAREELLNISHLLDSIPNELMQSLEHVVSDQSRFNPEYTCDLRSFEMNDFALEYLIKFVYDSKIPNLRIFGGCLPLLALKMNEISILDLSNQKLYSEELRILTLFLEKNESLQVINLSNNPLNTRHDSKKNGYSIEFTLKKFIEALTKHVNLTEFRMGKVEIGAKLSEKLCKALSYNENLEVIDLGFCNMEASGIKGLCELCHNLKKLSVLTISGNSFGNEGAKAVAELIKRNHNIVEIDISSNSILNQGAQYISESLINNFAIQHFSIHDNTIDQNETEAITHNVNFNTYFTSLKSKNEKFKEYAYNLIAESIKKWVTSHKFVVEKLKAKLLNPVDEVDLKLCEILLDSQGNLNLKPIPMKYTYNPGEGTVHFETKTR</sequence>
<dbReference type="InterPro" id="IPR032675">
    <property type="entry name" value="LRR_dom_sf"/>
</dbReference>
<dbReference type="PANTHER" id="PTHR24113">
    <property type="entry name" value="RAN GTPASE-ACTIVATING PROTEIN 1"/>
    <property type="match status" value="1"/>
</dbReference>
<keyword evidence="2" id="KW-0433">Leucine-rich repeat</keyword>
<dbReference type="GO" id="GO:0005524">
    <property type="term" value="F:ATP binding"/>
    <property type="evidence" value="ECO:0007669"/>
    <property type="project" value="InterPro"/>
</dbReference>
<dbReference type="GO" id="GO:0031267">
    <property type="term" value="F:small GTPase binding"/>
    <property type="evidence" value="ECO:0007669"/>
    <property type="project" value="TreeGrafter"/>
</dbReference>
<dbReference type="InterPro" id="IPR011992">
    <property type="entry name" value="EF-hand-dom_pair"/>
</dbReference>
<keyword evidence="1" id="KW-0343">GTPase activation</keyword>
<name>A0A1R2C7X9_9CILI</name>
<dbReference type="EMBL" id="MPUH01000249">
    <property type="protein sequence ID" value="OMJ85070.1"/>
    <property type="molecule type" value="Genomic_DNA"/>
</dbReference>
<evidence type="ECO:0000313" key="6">
    <source>
        <dbReference type="Proteomes" id="UP000187209"/>
    </source>
</evidence>
<feature type="domain" description="Protein kinase" evidence="4">
    <location>
        <begin position="217"/>
        <end position="520"/>
    </location>
</feature>
<dbReference type="InterPro" id="IPR000719">
    <property type="entry name" value="Prot_kinase_dom"/>
</dbReference>
<dbReference type="AlphaFoldDB" id="A0A1R2C7X9"/>
<dbReference type="PROSITE" id="PS50011">
    <property type="entry name" value="PROTEIN_KINASE_DOM"/>
    <property type="match status" value="1"/>
</dbReference>
<keyword evidence="3" id="KW-0677">Repeat</keyword>
<gene>
    <name evidence="5" type="ORF">SteCoe_13727</name>
</gene>
<evidence type="ECO:0000313" key="5">
    <source>
        <dbReference type="EMBL" id="OMJ85070.1"/>
    </source>
</evidence>
<evidence type="ECO:0000256" key="2">
    <source>
        <dbReference type="ARBA" id="ARBA00022614"/>
    </source>
</evidence>
<dbReference type="GO" id="GO:0048471">
    <property type="term" value="C:perinuclear region of cytoplasm"/>
    <property type="evidence" value="ECO:0007669"/>
    <property type="project" value="TreeGrafter"/>
</dbReference>
<evidence type="ECO:0000256" key="1">
    <source>
        <dbReference type="ARBA" id="ARBA00022468"/>
    </source>
</evidence>
<dbReference type="Gene3D" id="3.80.10.10">
    <property type="entry name" value="Ribonuclease Inhibitor"/>
    <property type="match status" value="2"/>
</dbReference>
<dbReference type="SUPFAM" id="SSF56112">
    <property type="entry name" value="Protein kinase-like (PK-like)"/>
    <property type="match status" value="1"/>
</dbReference>